<evidence type="ECO:0000259" key="13">
    <source>
        <dbReference type="PROSITE" id="PS50089"/>
    </source>
</evidence>
<feature type="transmembrane region" description="Helical" evidence="12">
    <location>
        <begin position="404"/>
        <end position="425"/>
    </location>
</feature>
<evidence type="ECO:0000256" key="1">
    <source>
        <dbReference type="ARBA" id="ARBA00004141"/>
    </source>
</evidence>
<evidence type="ECO:0000313" key="15">
    <source>
        <dbReference type="Proteomes" id="UP000008854"/>
    </source>
</evidence>
<name>A0A5K4F5X0_SCHMA</name>
<reference evidence="15" key="1">
    <citation type="journal article" date="2012" name="PLoS Negl. Trop. Dis.">
        <title>A systematically improved high quality genome and transcriptome of the human blood fluke Schistosoma mansoni.</title>
        <authorList>
            <person name="Protasio A.V."/>
            <person name="Tsai I.J."/>
            <person name="Babbage A."/>
            <person name="Nichol S."/>
            <person name="Hunt M."/>
            <person name="Aslett M.A."/>
            <person name="De Silva N."/>
            <person name="Velarde G.S."/>
            <person name="Anderson T.J."/>
            <person name="Clark R.C."/>
            <person name="Davidson C."/>
            <person name="Dillon G.P."/>
            <person name="Holroyd N.E."/>
            <person name="LoVerde P.T."/>
            <person name="Lloyd C."/>
            <person name="McQuillan J."/>
            <person name="Oliveira G."/>
            <person name="Otto T.D."/>
            <person name="Parker-Manuel S.J."/>
            <person name="Quail M.A."/>
            <person name="Wilson R.A."/>
            <person name="Zerlotini A."/>
            <person name="Dunne D.W."/>
            <person name="Berriman M."/>
        </authorList>
    </citation>
    <scope>NUCLEOTIDE SEQUENCE [LARGE SCALE GENOMIC DNA]</scope>
    <source>
        <strain evidence="15">Puerto Rican</strain>
    </source>
</reference>
<dbReference type="InterPro" id="IPR013083">
    <property type="entry name" value="Znf_RING/FYVE/PHD"/>
</dbReference>
<dbReference type="InParanoid" id="A0A5K4F5X0"/>
<feature type="compositionally biased region" description="Polar residues" evidence="11">
    <location>
        <begin position="197"/>
        <end position="215"/>
    </location>
</feature>
<feature type="transmembrane region" description="Helical" evidence="12">
    <location>
        <begin position="365"/>
        <end position="392"/>
    </location>
</feature>
<keyword evidence="7" id="KW-0862">Zinc</keyword>
<dbReference type="SMART" id="SM00744">
    <property type="entry name" value="RINGv"/>
    <property type="match status" value="1"/>
</dbReference>
<protein>
    <submittedName>
        <fullName evidence="16">RING-CH-type domain-containing protein</fullName>
    </submittedName>
</protein>
<evidence type="ECO:0000256" key="7">
    <source>
        <dbReference type="ARBA" id="ARBA00022833"/>
    </source>
</evidence>
<dbReference type="Pfam" id="PF12906">
    <property type="entry name" value="RINGv"/>
    <property type="match status" value="1"/>
</dbReference>
<dbReference type="GO" id="GO:0008270">
    <property type="term" value="F:zinc ion binding"/>
    <property type="evidence" value="ECO:0007669"/>
    <property type="project" value="UniProtKB-KW"/>
</dbReference>
<accession>A0A5K4F5X0</accession>
<evidence type="ECO:0000256" key="11">
    <source>
        <dbReference type="SAM" id="MobiDB-lite"/>
    </source>
</evidence>
<feature type="compositionally biased region" description="Low complexity" evidence="11">
    <location>
        <begin position="167"/>
        <end position="189"/>
    </location>
</feature>
<organism evidence="15 16">
    <name type="scientific">Schistosoma mansoni</name>
    <name type="common">Blood fluke</name>
    <dbReference type="NCBI Taxonomy" id="6183"/>
    <lineage>
        <taxon>Eukaryota</taxon>
        <taxon>Metazoa</taxon>
        <taxon>Spiralia</taxon>
        <taxon>Lophotrochozoa</taxon>
        <taxon>Platyhelminthes</taxon>
        <taxon>Trematoda</taxon>
        <taxon>Digenea</taxon>
        <taxon>Strigeidida</taxon>
        <taxon>Schistosomatoidea</taxon>
        <taxon>Schistosomatidae</taxon>
        <taxon>Schistosoma</taxon>
    </lineage>
</organism>
<evidence type="ECO:0000313" key="16">
    <source>
        <dbReference type="WBParaSite" id="Smp_314250.1"/>
    </source>
</evidence>
<evidence type="ECO:0000256" key="8">
    <source>
        <dbReference type="ARBA" id="ARBA00022989"/>
    </source>
</evidence>
<dbReference type="AlphaFoldDB" id="A0A5K4F5X0"/>
<evidence type="ECO:0000256" key="9">
    <source>
        <dbReference type="ARBA" id="ARBA00023136"/>
    </source>
</evidence>
<evidence type="ECO:0000256" key="2">
    <source>
        <dbReference type="ARBA" id="ARBA00022679"/>
    </source>
</evidence>
<dbReference type="Gene3D" id="3.30.40.10">
    <property type="entry name" value="Zinc/RING finger domain, C3HC4 (zinc finger)"/>
    <property type="match status" value="1"/>
</dbReference>
<dbReference type="SUPFAM" id="SSF57850">
    <property type="entry name" value="RING/U-box"/>
    <property type="match status" value="1"/>
</dbReference>
<comment type="subcellular location">
    <subcellularLocation>
        <location evidence="1">Membrane</location>
        <topology evidence="1">Multi-pass membrane protein</topology>
    </subcellularLocation>
</comment>
<keyword evidence="3 12" id="KW-0812">Transmembrane</keyword>
<evidence type="ECO:0000256" key="3">
    <source>
        <dbReference type="ARBA" id="ARBA00022692"/>
    </source>
</evidence>
<dbReference type="PANTHER" id="PTHR46065:SF3">
    <property type="entry name" value="FI20425P1"/>
    <property type="match status" value="1"/>
</dbReference>
<keyword evidence="9 12" id="KW-0472">Membrane</keyword>
<evidence type="ECO:0000256" key="4">
    <source>
        <dbReference type="ARBA" id="ARBA00022723"/>
    </source>
</evidence>
<evidence type="ECO:0000259" key="14">
    <source>
        <dbReference type="PROSITE" id="PS51292"/>
    </source>
</evidence>
<proteinExistence type="predicted"/>
<dbReference type="Proteomes" id="UP000008854">
    <property type="component" value="Unassembled WGS sequence"/>
</dbReference>
<keyword evidence="15" id="KW-1185">Reference proteome</keyword>
<feature type="region of interest" description="Disordered" evidence="11">
    <location>
        <begin position="167"/>
        <end position="236"/>
    </location>
</feature>
<feature type="domain" description="RING-CH-type" evidence="14">
    <location>
        <begin position="263"/>
        <end position="327"/>
    </location>
</feature>
<dbReference type="PANTHER" id="PTHR46065">
    <property type="entry name" value="E3 UBIQUITIN-PROTEIN LIGASE MARCH 2/3 FAMILY MEMBER"/>
    <property type="match status" value="1"/>
</dbReference>
<dbReference type="GO" id="GO:0016020">
    <property type="term" value="C:membrane"/>
    <property type="evidence" value="ECO:0007669"/>
    <property type="project" value="UniProtKB-SubCell"/>
</dbReference>
<evidence type="ECO:0000256" key="10">
    <source>
        <dbReference type="PROSITE-ProRule" id="PRU00175"/>
    </source>
</evidence>
<evidence type="ECO:0000256" key="5">
    <source>
        <dbReference type="ARBA" id="ARBA00022771"/>
    </source>
</evidence>
<dbReference type="GO" id="GO:0004842">
    <property type="term" value="F:ubiquitin-protein transferase activity"/>
    <property type="evidence" value="ECO:0007669"/>
    <property type="project" value="TreeGrafter"/>
</dbReference>
<dbReference type="GO" id="GO:0016567">
    <property type="term" value="P:protein ubiquitination"/>
    <property type="evidence" value="ECO:0007669"/>
    <property type="project" value="TreeGrafter"/>
</dbReference>
<keyword evidence="8 12" id="KW-1133">Transmembrane helix</keyword>
<reference evidence="16" key="2">
    <citation type="submission" date="2019-11" db="UniProtKB">
        <authorList>
            <consortium name="WormBaseParasite"/>
        </authorList>
    </citation>
    <scope>IDENTIFICATION</scope>
    <source>
        <strain evidence="16">Puerto Rican</strain>
    </source>
</reference>
<dbReference type="PROSITE" id="PS51292">
    <property type="entry name" value="ZF_RING_CH"/>
    <property type="match status" value="1"/>
</dbReference>
<feature type="compositionally biased region" description="Acidic residues" evidence="11">
    <location>
        <begin position="219"/>
        <end position="233"/>
    </location>
</feature>
<feature type="domain" description="RING-type" evidence="13">
    <location>
        <begin position="271"/>
        <end position="320"/>
    </location>
</feature>
<keyword evidence="6" id="KW-0833">Ubl conjugation pathway</keyword>
<dbReference type="STRING" id="6183.A0A5K4F5X0"/>
<keyword evidence="2" id="KW-0808">Transferase</keyword>
<evidence type="ECO:0000256" key="12">
    <source>
        <dbReference type="SAM" id="Phobius"/>
    </source>
</evidence>
<sequence length="553" mass="63169">MNITNPCITISPYQSTSHSVYLNKNNIKISSIRRYSTIYPIKNTLLIHHKDKQYTSPKINKLKCAPRSFNNDPDHQDDHNDEYVLNAPRPSLKFNEDNILFVKKENLSKFNEELLNENDLDPIHKEPISSTPFYKSTTKSLHKGSLFNLALIGAPRLALNVSFQNTPTTTTTTTYTTTNTTYTPTTNNNIIEELDHSNCSPRMTSSTPSSYNQGSCHDDNDDDDEDDDDDDDGNYANEFSEVVNNELVKPTKISHTYNPLSNETSLMIFRCRICLDENDHNNETESLLSPCRCKGTVGLVHRKCLEKWLLTSGKPNCELCGYAYIMTPSKRHSSQFSTLNQIRRFSNEIRSFRDWLRWERTRRHLIADIICMILLTPATYIGVYFCVIGAFGYAELNPYSWQVFGLWGLAVLLVLLLTIWMILAIRHHLGNYRSYQHHQQQMALAEANRLSALPRYRFSIQPRPRGSSVVLYTIHREQESSPLPKHETQVSMNSSIESLDINSLNNRGVESSCSNKYPNGNQKIVVSVELTTVPEVAEEMSTSNNKVSFDNIV</sequence>
<dbReference type="WBParaSite" id="Smp_314250.1">
    <property type="protein sequence ID" value="Smp_314250.1"/>
    <property type="gene ID" value="Smp_314250"/>
</dbReference>
<keyword evidence="5 10" id="KW-0863">Zinc-finger</keyword>
<dbReference type="InterPro" id="IPR011016">
    <property type="entry name" value="Znf_RING-CH"/>
</dbReference>
<dbReference type="InterPro" id="IPR001841">
    <property type="entry name" value="Znf_RING"/>
</dbReference>
<keyword evidence="4" id="KW-0479">Metal-binding</keyword>
<dbReference type="PROSITE" id="PS50089">
    <property type="entry name" value="ZF_RING_2"/>
    <property type="match status" value="1"/>
</dbReference>
<evidence type="ECO:0000256" key="6">
    <source>
        <dbReference type="ARBA" id="ARBA00022786"/>
    </source>
</evidence>